<dbReference type="AlphaFoldDB" id="A0A5B7HM76"/>
<feature type="region of interest" description="Disordered" evidence="1">
    <location>
        <begin position="55"/>
        <end position="78"/>
    </location>
</feature>
<evidence type="ECO:0000313" key="3">
    <source>
        <dbReference type="Proteomes" id="UP000324222"/>
    </source>
</evidence>
<sequence length="78" mass="8194">MVQRSGKKAAYVPSSQPETERQIIPEADSSPKGRRRGDVTASPSVCVAGISVTMAPHSHHAGNGIPGKADITSHDDFL</sequence>
<reference evidence="2" key="1">
    <citation type="submission" date="2019-05" db="EMBL/GenBank/DDBJ databases">
        <title>Another draft genome of Portunus trituberculatus and its Hox gene families provides insights of decapod evolution.</title>
        <authorList>
            <person name="Jeong J.-H."/>
            <person name="Song I."/>
            <person name="Kim S."/>
            <person name="Choi T."/>
            <person name="Kim D."/>
            <person name="Ryu S."/>
            <person name="Kim W."/>
        </authorList>
    </citation>
    <scope>NUCLEOTIDE SEQUENCE [LARGE SCALE GENOMIC DNA]</scope>
    <source>
        <tissue evidence="2">Muscle</tissue>
    </source>
</reference>
<evidence type="ECO:0000256" key="1">
    <source>
        <dbReference type="SAM" id="MobiDB-lite"/>
    </source>
</evidence>
<accession>A0A5B7HM76</accession>
<protein>
    <submittedName>
        <fullName evidence="2">Uncharacterized protein</fullName>
    </submittedName>
</protein>
<comment type="caution">
    <text evidence="2">The sequence shown here is derived from an EMBL/GenBank/DDBJ whole genome shotgun (WGS) entry which is preliminary data.</text>
</comment>
<keyword evidence="3" id="KW-1185">Reference proteome</keyword>
<gene>
    <name evidence="2" type="ORF">E2C01_064571</name>
</gene>
<dbReference type="Proteomes" id="UP000324222">
    <property type="component" value="Unassembled WGS sequence"/>
</dbReference>
<feature type="region of interest" description="Disordered" evidence="1">
    <location>
        <begin position="1"/>
        <end position="42"/>
    </location>
</feature>
<dbReference type="EMBL" id="VSRR010030941">
    <property type="protein sequence ID" value="MPC70327.1"/>
    <property type="molecule type" value="Genomic_DNA"/>
</dbReference>
<evidence type="ECO:0000313" key="2">
    <source>
        <dbReference type="EMBL" id="MPC70327.1"/>
    </source>
</evidence>
<organism evidence="2 3">
    <name type="scientific">Portunus trituberculatus</name>
    <name type="common">Swimming crab</name>
    <name type="synonym">Neptunus trituberculatus</name>
    <dbReference type="NCBI Taxonomy" id="210409"/>
    <lineage>
        <taxon>Eukaryota</taxon>
        <taxon>Metazoa</taxon>
        <taxon>Ecdysozoa</taxon>
        <taxon>Arthropoda</taxon>
        <taxon>Crustacea</taxon>
        <taxon>Multicrustacea</taxon>
        <taxon>Malacostraca</taxon>
        <taxon>Eumalacostraca</taxon>
        <taxon>Eucarida</taxon>
        <taxon>Decapoda</taxon>
        <taxon>Pleocyemata</taxon>
        <taxon>Brachyura</taxon>
        <taxon>Eubrachyura</taxon>
        <taxon>Portunoidea</taxon>
        <taxon>Portunidae</taxon>
        <taxon>Portuninae</taxon>
        <taxon>Portunus</taxon>
    </lineage>
</organism>
<proteinExistence type="predicted"/>
<name>A0A5B7HM76_PORTR</name>